<dbReference type="InterPro" id="IPR001841">
    <property type="entry name" value="Znf_RING"/>
</dbReference>
<accession>A0A9N9GDL9</accession>
<dbReference type="Gene3D" id="3.30.40.10">
    <property type="entry name" value="Zinc/RING finger domain, C3HC4 (zinc finger)"/>
    <property type="match status" value="1"/>
</dbReference>
<feature type="region of interest" description="Disordered" evidence="2">
    <location>
        <begin position="241"/>
        <end position="262"/>
    </location>
</feature>
<reference evidence="4" key="1">
    <citation type="submission" date="2021-06" db="EMBL/GenBank/DDBJ databases">
        <authorList>
            <person name="Kallberg Y."/>
            <person name="Tangrot J."/>
            <person name="Rosling A."/>
        </authorList>
    </citation>
    <scope>NUCLEOTIDE SEQUENCE</scope>
    <source>
        <strain evidence="4">AZ414A</strain>
    </source>
</reference>
<evidence type="ECO:0000256" key="1">
    <source>
        <dbReference type="PROSITE-ProRule" id="PRU00175"/>
    </source>
</evidence>
<feature type="domain" description="RING-type" evidence="3">
    <location>
        <begin position="48"/>
        <end position="98"/>
    </location>
</feature>
<organism evidence="4 5">
    <name type="scientific">Diversispora eburnea</name>
    <dbReference type="NCBI Taxonomy" id="1213867"/>
    <lineage>
        <taxon>Eukaryota</taxon>
        <taxon>Fungi</taxon>
        <taxon>Fungi incertae sedis</taxon>
        <taxon>Mucoromycota</taxon>
        <taxon>Glomeromycotina</taxon>
        <taxon>Glomeromycetes</taxon>
        <taxon>Diversisporales</taxon>
        <taxon>Diversisporaceae</taxon>
        <taxon>Diversispora</taxon>
    </lineage>
</organism>
<comment type="caution">
    <text evidence="4">The sequence shown here is derived from an EMBL/GenBank/DDBJ whole genome shotgun (WGS) entry which is preliminary data.</text>
</comment>
<evidence type="ECO:0000259" key="3">
    <source>
        <dbReference type="PROSITE" id="PS50089"/>
    </source>
</evidence>
<gene>
    <name evidence="4" type="ORF">DEBURN_LOCUS9463</name>
</gene>
<keyword evidence="1" id="KW-0479">Metal-binding</keyword>
<keyword evidence="1" id="KW-0862">Zinc</keyword>
<dbReference type="InterPro" id="IPR013083">
    <property type="entry name" value="Znf_RING/FYVE/PHD"/>
</dbReference>
<dbReference type="PROSITE" id="PS50089">
    <property type="entry name" value="ZF_RING_2"/>
    <property type="match status" value="1"/>
</dbReference>
<name>A0A9N9GDL9_9GLOM</name>
<dbReference type="OrthoDB" id="2419604at2759"/>
<dbReference type="SUPFAM" id="SSF57850">
    <property type="entry name" value="RING/U-box"/>
    <property type="match status" value="1"/>
</dbReference>
<evidence type="ECO:0000313" key="4">
    <source>
        <dbReference type="EMBL" id="CAG8599856.1"/>
    </source>
</evidence>
<feature type="compositionally biased region" description="Basic and acidic residues" evidence="2">
    <location>
        <begin position="249"/>
        <end position="262"/>
    </location>
</feature>
<dbReference type="Proteomes" id="UP000789706">
    <property type="component" value="Unassembled WGS sequence"/>
</dbReference>
<dbReference type="EMBL" id="CAJVPK010001842">
    <property type="protein sequence ID" value="CAG8599856.1"/>
    <property type="molecule type" value="Genomic_DNA"/>
</dbReference>
<keyword evidence="1" id="KW-0863">Zinc-finger</keyword>
<evidence type="ECO:0000256" key="2">
    <source>
        <dbReference type="SAM" id="MobiDB-lite"/>
    </source>
</evidence>
<keyword evidence="5" id="KW-1185">Reference proteome</keyword>
<dbReference type="AlphaFoldDB" id="A0A9N9GDL9"/>
<sequence>MTSKTSLSSTEECSNSANISQLKILSLNFLQNIFEISNEEEVPKLSPCQKCGKEILAFPLWTFVILSCEHIFHRTCIKQHIVRIDTQVPIHPSCPICSTIIEVIREEGTLDSDKYQMVPKICFLIDFKKKKSQQSTDTVKDDPEFEYMRELGIVDDTSSVTQEQDTNPMCLELETRGKATGTSSAISNKKATTTMVQINPSDQDNANEITDSTTSPLKCNSVSEPTLAVNAKEEFRTHKVSRINLTSVKSDKKEKEPTVRWE</sequence>
<protein>
    <submittedName>
        <fullName evidence="4">540_t:CDS:1</fullName>
    </submittedName>
</protein>
<proteinExistence type="predicted"/>
<evidence type="ECO:0000313" key="5">
    <source>
        <dbReference type="Proteomes" id="UP000789706"/>
    </source>
</evidence>
<dbReference type="GO" id="GO:0008270">
    <property type="term" value="F:zinc ion binding"/>
    <property type="evidence" value="ECO:0007669"/>
    <property type="project" value="UniProtKB-KW"/>
</dbReference>